<dbReference type="RefSeq" id="WP_013558557.1">
    <property type="nucleotide sequence ID" value="NC_014960.1"/>
</dbReference>
<feature type="domain" description="Aspartate/ornithine carbamoyltransferase Asp/Orn-binding" evidence="3">
    <location>
        <begin position="179"/>
        <end position="323"/>
    </location>
</feature>
<dbReference type="PANTHER" id="PTHR45753">
    <property type="entry name" value="ORNITHINE CARBAMOYLTRANSFERASE, MITOCHONDRIAL"/>
    <property type="match status" value="1"/>
</dbReference>
<dbReference type="KEGG" id="atm:ANT_01250"/>
<dbReference type="Pfam" id="PF02729">
    <property type="entry name" value="OTCace_N"/>
    <property type="match status" value="1"/>
</dbReference>
<dbReference type="STRING" id="926569.ANT_01250"/>
<dbReference type="InterPro" id="IPR036901">
    <property type="entry name" value="Asp/Orn_carbamoylTrfase_sf"/>
</dbReference>
<dbReference type="HOGENOM" id="CLU_043846_3_3_0"/>
<sequence>MQTNLRGRDFIGDLDFSKEEVETVLDVAWDLKRKRALGEPHPLLRDKTLAMLFFFTSTRTRGSFEAGMAQLGGHAAFIDSDTTQIAHGDTAKEIGEIFGRYFDGIAIRQCDWQFGNKYINEVARYSRVPVLNMQDDIYHPFQCLADLMTIMEKKGRDLRRRKIVVSWAYAASYSKPISVPQSLILQLTRFGADVVLAHPPEFKLMPEIVEMARENARKYHSGFEIVHDMDEAFKDADVVYPKSWGPLVTTTDKNEGKVLIEKYRDWITDQRRMDLTKEDSIYMHCLPADRNLEVTDEVIDGPHSVVYDEAENRLHVQKAVMALTMS</sequence>
<dbReference type="InterPro" id="IPR006130">
    <property type="entry name" value="Asp/Orn_carbamoylTrfase"/>
</dbReference>
<dbReference type="PRINTS" id="PR00100">
    <property type="entry name" value="AOTCASE"/>
</dbReference>
<dbReference type="Gene3D" id="3.40.50.1370">
    <property type="entry name" value="Aspartate/ornithine carbamoyltransferase"/>
    <property type="match status" value="2"/>
</dbReference>
<comment type="similarity">
    <text evidence="2">Belongs to the aspartate/ornithine carbamoyltransferase superfamily.</text>
</comment>
<dbReference type="eggNOG" id="COG0078">
    <property type="taxonomic scope" value="Bacteria"/>
</dbReference>
<dbReference type="PRINTS" id="PR00101">
    <property type="entry name" value="ATCASE"/>
</dbReference>
<accession>E8MZ16</accession>
<dbReference type="EMBL" id="AP012029">
    <property type="protein sequence ID" value="BAJ62159.1"/>
    <property type="molecule type" value="Genomic_DNA"/>
</dbReference>
<evidence type="ECO:0000256" key="1">
    <source>
        <dbReference type="ARBA" id="ARBA00022679"/>
    </source>
</evidence>
<evidence type="ECO:0000259" key="3">
    <source>
        <dbReference type="Pfam" id="PF00185"/>
    </source>
</evidence>
<protein>
    <submittedName>
        <fullName evidence="5">Ornithine carbamoyltransferase</fullName>
        <ecNumber evidence="5">2.1.3.3</ecNumber>
    </submittedName>
</protein>
<organism evidence="5 6">
    <name type="scientific">Anaerolinea thermophila (strain DSM 14523 / JCM 11388 / NBRC 100420 / UNI-1)</name>
    <dbReference type="NCBI Taxonomy" id="926569"/>
    <lineage>
        <taxon>Bacteria</taxon>
        <taxon>Bacillati</taxon>
        <taxon>Chloroflexota</taxon>
        <taxon>Anaerolineae</taxon>
        <taxon>Anaerolineales</taxon>
        <taxon>Anaerolineaceae</taxon>
        <taxon>Anaerolinea</taxon>
    </lineage>
</organism>
<evidence type="ECO:0000259" key="4">
    <source>
        <dbReference type="Pfam" id="PF02729"/>
    </source>
</evidence>
<feature type="domain" description="Aspartate/ornithine carbamoyltransferase carbamoyl-P binding" evidence="4">
    <location>
        <begin position="8"/>
        <end position="152"/>
    </location>
</feature>
<dbReference type="PANTHER" id="PTHR45753:SF3">
    <property type="entry name" value="ORNITHINE TRANSCARBAMYLASE, MITOCHONDRIAL"/>
    <property type="match status" value="1"/>
</dbReference>
<evidence type="ECO:0000313" key="5">
    <source>
        <dbReference type="EMBL" id="BAJ62159.1"/>
    </source>
</evidence>
<keyword evidence="6" id="KW-1185">Reference proteome</keyword>
<reference evidence="5 6" key="1">
    <citation type="submission" date="2010-12" db="EMBL/GenBank/DDBJ databases">
        <title>Whole genome sequence of Anaerolinea thermophila UNI-1.</title>
        <authorList>
            <person name="Narita-Yamada S."/>
            <person name="Kishi E."/>
            <person name="Watanabe Y."/>
            <person name="Takasaki K."/>
            <person name="Ankai A."/>
            <person name="Oguchi A."/>
            <person name="Fukui S."/>
            <person name="Takahashi M."/>
            <person name="Yashiro I."/>
            <person name="Hosoyama A."/>
            <person name="Sekiguchi Y."/>
            <person name="Hanada S."/>
            <person name="Fujita N."/>
        </authorList>
    </citation>
    <scope>NUCLEOTIDE SEQUENCE [LARGE SCALE GENOMIC DNA]</scope>
    <source>
        <strain evidence="6">DSM 14523 / JCM 11388 / NBRC 100420 / UNI-1</strain>
    </source>
</reference>
<dbReference type="InParanoid" id="E8MZ16"/>
<dbReference type="GO" id="GO:0016597">
    <property type="term" value="F:amino acid binding"/>
    <property type="evidence" value="ECO:0007669"/>
    <property type="project" value="InterPro"/>
</dbReference>
<keyword evidence="1 2" id="KW-0808">Transferase</keyword>
<evidence type="ECO:0000256" key="2">
    <source>
        <dbReference type="RuleBase" id="RU003634"/>
    </source>
</evidence>
<name>E8MZ16_ANATU</name>
<dbReference type="GO" id="GO:0019240">
    <property type="term" value="P:citrulline biosynthetic process"/>
    <property type="evidence" value="ECO:0007669"/>
    <property type="project" value="TreeGrafter"/>
</dbReference>
<dbReference type="Proteomes" id="UP000008922">
    <property type="component" value="Chromosome"/>
</dbReference>
<dbReference type="GO" id="GO:0042450">
    <property type="term" value="P:L-arginine biosynthetic process via ornithine"/>
    <property type="evidence" value="ECO:0007669"/>
    <property type="project" value="TreeGrafter"/>
</dbReference>
<dbReference type="EC" id="2.1.3.3" evidence="5"/>
<dbReference type="InterPro" id="IPR006131">
    <property type="entry name" value="Asp_carbamoyltransf_Asp/Orn-bd"/>
</dbReference>
<gene>
    <name evidence="5" type="ordered locus">ANT_01250</name>
</gene>
<proteinExistence type="inferred from homology"/>
<dbReference type="SUPFAM" id="SSF53671">
    <property type="entry name" value="Aspartate/ornithine carbamoyltransferase"/>
    <property type="match status" value="1"/>
</dbReference>
<dbReference type="Pfam" id="PF00185">
    <property type="entry name" value="OTCace"/>
    <property type="match status" value="1"/>
</dbReference>
<dbReference type="OrthoDB" id="9802587at2"/>
<dbReference type="AlphaFoldDB" id="E8MZ16"/>
<dbReference type="InterPro" id="IPR006132">
    <property type="entry name" value="Asp/Orn_carbamoyltranf_P-bd"/>
</dbReference>
<dbReference type="GO" id="GO:0004585">
    <property type="term" value="F:ornithine carbamoyltransferase activity"/>
    <property type="evidence" value="ECO:0007669"/>
    <property type="project" value="UniProtKB-EC"/>
</dbReference>
<evidence type="ECO:0000313" key="6">
    <source>
        <dbReference type="Proteomes" id="UP000008922"/>
    </source>
</evidence>